<proteinExistence type="predicted"/>
<reference evidence="1" key="1">
    <citation type="journal article" date="2015" name="Nature">
        <title>Complex archaea that bridge the gap between prokaryotes and eukaryotes.</title>
        <authorList>
            <person name="Spang A."/>
            <person name="Saw J.H."/>
            <person name="Jorgensen S.L."/>
            <person name="Zaremba-Niedzwiedzka K."/>
            <person name="Martijn J."/>
            <person name="Lind A.E."/>
            <person name="van Eijk R."/>
            <person name="Schleper C."/>
            <person name="Guy L."/>
            <person name="Ettema T.J."/>
        </authorList>
    </citation>
    <scope>NUCLEOTIDE SEQUENCE</scope>
</reference>
<accession>A0A0F9BVA9</accession>
<dbReference type="AlphaFoldDB" id="A0A0F9BVA9"/>
<feature type="non-terminal residue" evidence="1">
    <location>
        <position position="1"/>
    </location>
</feature>
<dbReference type="EMBL" id="LAZR01049995">
    <property type="protein sequence ID" value="KKK88341.1"/>
    <property type="molecule type" value="Genomic_DNA"/>
</dbReference>
<organism evidence="1">
    <name type="scientific">marine sediment metagenome</name>
    <dbReference type="NCBI Taxonomy" id="412755"/>
    <lineage>
        <taxon>unclassified sequences</taxon>
        <taxon>metagenomes</taxon>
        <taxon>ecological metagenomes</taxon>
    </lineage>
</organism>
<gene>
    <name evidence="1" type="ORF">LCGC14_2744130</name>
</gene>
<name>A0A0F9BVA9_9ZZZZ</name>
<protein>
    <submittedName>
        <fullName evidence="1">Uncharacterized protein</fullName>
    </submittedName>
</protein>
<comment type="caution">
    <text evidence="1">The sequence shown here is derived from an EMBL/GenBank/DDBJ whole genome shotgun (WGS) entry which is preliminary data.</text>
</comment>
<sequence>TVRFKAGRGDNRFDRVLLLRGRAMALKRASVIGLMRGAFRRGQSASGFLSDMKKKGLSYRRTDMLSDWRSVNELERKAGAMRSVRRDYFPSNKAIAQVEWDLSDEFMYKVKVYSRLSPGEPLQDRFVNIMSDKPMTPAMVEQAVTEKWAEWEDYTAEAIEKMVVWTAVHKVAV</sequence>
<evidence type="ECO:0000313" key="1">
    <source>
        <dbReference type="EMBL" id="KKK88341.1"/>
    </source>
</evidence>